<protein>
    <recommendedName>
        <fullName evidence="4">FtsK domain-containing protein</fullName>
    </recommendedName>
</protein>
<evidence type="ECO:0000313" key="6">
    <source>
        <dbReference type="Proteomes" id="UP000320338"/>
    </source>
</evidence>
<accession>A0A4Y3WVG9</accession>
<feature type="domain" description="FtsK" evidence="4">
    <location>
        <begin position="182"/>
        <end position="369"/>
    </location>
</feature>
<dbReference type="PANTHER" id="PTHR22683:SF41">
    <property type="entry name" value="DNA TRANSLOCASE FTSK"/>
    <property type="match status" value="1"/>
</dbReference>
<dbReference type="GO" id="GO:0003677">
    <property type="term" value="F:DNA binding"/>
    <property type="evidence" value="ECO:0007669"/>
    <property type="project" value="InterPro"/>
</dbReference>
<dbReference type="SUPFAM" id="SSF52540">
    <property type="entry name" value="P-loop containing nucleoside triphosphate hydrolases"/>
    <property type="match status" value="1"/>
</dbReference>
<dbReference type="InterPro" id="IPR027417">
    <property type="entry name" value="P-loop_NTPase"/>
</dbReference>
<dbReference type="Pfam" id="PF01580">
    <property type="entry name" value="FtsK_SpoIIIE"/>
    <property type="match status" value="1"/>
</dbReference>
<dbReference type="RefSeq" id="WP_141282766.1">
    <property type="nucleotide sequence ID" value="NZ_BJNG01000062.1"/>
</dbReference>
<dbReference type="OrthoDB" id="5165844at2"/>
<proteinExistence type="predicted"/>
<sequence length="446" mass="49421">MTDTAQLPLVLESAPATVRPSVWVSVRAGLARLAVALLRTLVAFGRYVLTVWAAFRCGLRWRTFCGNTGLAKQRQTVHGDDFTSYLSTKTFAVPRLRRVRIGQHGWTMRVQLRPGQDLADYTAAAAPLRHLARAQSVRPRELWDRPGFVELAILRRDPLRGVLERPRQLECGVIVAGTTETGEPFVVDFNQEPHWLVSGATDSGKSSLIATCLAALAPTRDVLISWDLKFGIEGEAFRRRFTDVATTGPEVQAWCGRLLALAGERAELFKTLRVANVREAEQLRGVALRRIYVWCDEVAELATARNGEVKPEELLSDVLRVVQLCRAMGIHVVIAGQRFGSDLGKLVTAVRAQLGGRICLRVNDEETAKMVLAGLDPNVHTRAMGLPHKGMAIVKRRAEWEYARATYQSSAERYAIGDRHAGNRITWDDLLTEDRAIAAAATTHGY</sequence>
<dbReference type="InterPro" id="IPR050206">
    <property type="entry name" value="FtsK/SpoIIIE/SftA"/>
</dbReference>
<evidence type="ECO:0000256" key="2">
    <source>
        <dbReference type="ARBA" id="ARBA00022840"/>
    </source>
</evidence>
<dbReference type="PROSITE" id="PS50901">
    <property type="entry name" value="FTSK"/>
    <property type="match status" value="1"/>
</dbReference>
<keyword evidence="2 3" id="KW-0067">ATP-binding</keyword>
<dbReference type="EMBL" id="BJNG01000062">
    <property type="protein sequence ID" value="GEC22882.1"/>
    <property type="molecule type" value="Genomic_DNA"/>
</dbReference>
<evidence type="ECO:0000313" key="5">
    <source>
        <dbReference type="EMBL" id="GEC22882.1"/>
    </source>
</evidence>
<keyword evidence="1 3" id="KW-0547">Nucleotide-binding</keyword>
<name>A0A4Y3WVG9_9PSEU</name>
<dbReference type="InterPro" id="IPR002543">
    <property type="entry name" value="FtsK_dom"/>
</dbReference>
<evidence type="ECO:0000256" key="1">
    <source>
        <dbReference type="ARBA" id="ARBA00022741"/>
    </source>
</evidence>
<gene>
    <name evidence="5" type="ORF">PHY01_51650</name>
</gene>
<evidence type="ECO:0000259" key="4">
    <source>
        <dbReference type="PROSITE" id="PS50901"/>
    </source>
</evidence>
<dbReference type="Gene3D" id="3.40.50.300">
    <property type="entry name" value="P-loop containing nucleotide triphosphate hydrolases"/>
    <property type="match status" value="1"/>
</dbReference>
<dbReference type="AlphaFoldDB" id="A0A4Y3WVG9"/>
<dbReference type="GO" id="GO:0005524">
    <property type="term" value="F:ATP binding"/>
    <property type="evidence" value="ECO:0007669"/>
    <property type="project" value="UniProtKB-UniRule"/>
</dbReference>
<keyword evidence="6" id="KW-1185">Reference proteome</keyword>
<comment type="caution">
    <text evidence="5">The sequence shown here is derived from an EMBL/GenBank/DDBJ whole genome shotgun (WGS) entry which is preliminary data.</text>
</comment>
<dbReference type="PANTHER" id="PTHR22683">
    <property type="entry name" value="SPORULATION PROTEIN RELATED"/>
    <property type="match status" value="1"/>
</dbReference>
<organism evidence="5 6">
    <name type="scientific">Pseudonocardia hydrocarbonoxydans</name>
    <dbReference type="NCBI Taxonomy" id="76726"/>
    <lineage>
        <taxon>Bacteria</taxon>
        <taxon>Bacillati</taxon>
        <taxon>Actinomycetota</taxon>
        <taxon>Actinomycetes</taxon>
        <taxon>Pseudonocardiales</taxon>
        <taxon>Pseudonocardiaceae</taxon>
        <taxon>Pseudonocardia</taxon>
    </lineage>
</organism>
<evidence type="ECO:0000256" key="3">
    <source>
        <dbReference type="PROSITE-ProRule" id="PRU00289"/>
    </source>
</evidence>
<dbReference type="Proteomes" id="UP000320338">
    <property type="component" value="Unassembled WGS sequence"/>
</dbReference>
<reference evidence="5 6" key="1">
    <citation type="submission" date="2019-06" db="EMBL/GenBank/DDBJ databases">
        <title>Whole genome shotgun sequence of Pseudonocardia hydrocarbonoxydans NBRC 14498.</title>
        <authorList>
            <person name="Hosoyama A."/>
            <person name="Uohara A."/>
            <person name="Ohji S."/>
            <person name="Ichikawa N."/>
        </authorList>
    </citation>
    <scope>NUCLEOTIDE SEQUENCE [LARGE SCALE GENOMIC DNA]</scope>
    <source>
        <strain evidence="5 6">NBRC 14498</strain>
    </source>
</reference>
<feature type="binding site" evidence="3">
    <location>
        <begin position="199"/>
        <end position="206"/>
    </location>
    <ligand>
        <name>ATP</name>
        <dbReference type="ChEBI" id="CHEBI:30616"/>
    </ligand>
</feature>